<feature type="region of interest" description="Disordered" evidence="1">
    <location>
        <begin position="29"/>
        <end position="53"/>
    </location>
</feature>
<dbReference type="VEuPathDB" id="FungiDB:EMCG_01152"/>
<sequence length="71" mass="8132">MDAPRRTNKTQYLMYGLAGLGMNFEKESHQDQHAVPTRGERMPSLRHEDNYGMDDGAEYLRKQGMLDESGV</sequence>
<name>A0A0G2JAQ0_9EURO</name>
<dbReference type="Proteomes" id="UP000034164">
    <property type="component" value="Unassembled WGS sequence"/>
</dbReference>
<gene>
    <name evidence="2" type="ORF">EMCG_01152</name>
</gene>
<proteinExistence type="predicted"/>
<evidence type="ECO:0000313" key="3">
    <source>
        <dbReference type="Proteomes" id="UP000034164"/>
    </source>
</evidence>
<feature type="compositionally biased region" description="Basic and acidic residues" evidence="1">
    <location>
        <begin position="29"/>
        <end position="50"/>
    </location>
</feature>
<reference evidence="3" key="1">
    <citation type="journal article" date="2015" name="PLoS Genet.">
        <title>The dynamic genome and transcriptome of the human fungal pathogen Blastomyces and close relative Emmonsia.</title>
        <authorList>
            <person name="Munoz J.F."/>
            <person name="Gauthier G.M."/>
            <person name="Desjardins C.A."/>
            <person name="Gallo J.E."/>
            <person name="Holder J."/>
            <person name="Sullivan T.D."/>
            <person name="Marty A.J."/>
            <person name="Carmen J.C."/>
            <person name="Chen Z."/>
            <person name="Ding L."/>
            <person name="Gujja S."/>
            <person name="Magrini V."/>
            <person name="Misas E."/>
            <person name="Mitreva M."/>
            <person name="Priest M."/>
            <person name="Saif S."/>
            <person name="Whiston E.A."/>
            <person name="Young S."/>
            <person name="Zeng Q."/>
            <person name="Goldman W.E."/>
            <person name="Mardis E.R."/>
            <person name="Taylor J.W."/>
            <person name="McEwen J.G."/>
            <person name="Clay O.K."/>
            <person name="Klein B.S."/>
            <person name="Cuomo C.A."/>
        </authorList>
    </citation>
    <scope>NUCLEOTIDE SEQUENCE [LARGE SCALE GENOMIC DNA]</scope>
    <source>
        <strain evidence="3">UAMH 3008</strain>
    </source>
</reference>
<organism evidence="2 3">
    <name type="scientific">[Emmonsia] crescens</name>
    <dbReference type="NCBI Taxonomy" id="73230"/>
    <lineage>
        <taxon>Eukaryota</taxon>
        <taxon>Fungi</taxon>
        <taxon>Dikarya</taxon>
        <taxon>Ascomycota</taxon>
        <taxon>Pezizomycotina</taxon>
        <taxon>Eurotiomycetes</taxon>
        <taxon>Eurotiomycetidae</taxon>
        <taxon>Onygenales</taxon>
        <taxon>Ajellomycetaceae</taxon>
        <taxon>Emergomyces</taxon>
    </lineage>
</organism>
<accession>A0A0G2JAQ0</accession>
<dbReference type="AlphaFoldDB" id="A0A0G2JAQ0"/>
<comment type="caution">
    <text evidence="2">The sequence shown here is derived from an EMBL/GenBank/DDBJ whole genome shotgun (WGS) entry which is preliminary data.</text>
</comment>
<dbReference type="EMBL" id="LCZI01000524">
    <property type="protein sequence ID" value="KKZ66116.1"/>
    <property type="molecule type" value="Genomic_DNA"/>
</dbReference>
<evidence type="ECO:0000313" key="2">
    <source>
        <dbReference type="EMBL" id="KKZ66116.1"/>
    </source>
</evidence>
<evidence type="ECO:0000256" key="1">
    <source>
        <dbReference type="SAM" id="MobiDB-lite"/>
    </source>
</evidence>
<protein>
    <submittedName>
        <fullName evidence="2">Uncharacterized protein</fullName>
    </submittedName>
</protein>